<dbReference type="EMBL" id="FOEI01000006">
    <property type="protein sequence ID" value="SEQ09172.1"/>
    <property type="molecule type" value="Genomic_DNA"/>
</dbReference>
<accession>A0A1H9D6Q5</accession>
<dbReference type="AlphaFoldDB" id="A0A1H9D6Q5"/>
<keyword evidence="1" id="KW-0472">Membrane</keyword>
<organism evidence="2 3">
    <name type="scientific">Flavobacterium urocaniciphilum</name>
    <dbReference type="NCBI Taxonomy" id="1299341"/>
    <lineage>
        <taxon>Bacteria</taxon>
        <taxon>Pseudomonadati</taxon>
        <taxon>Bacteroidota</taxon>
        <taxon>Flavobacteriia</taxon>
        <taxon>Flavobacteriales</taxon>
        <taxon>Flavobacteriaceae</taxon>
        <taxon>Flavobacterium</taxon>
    </lineage>
</organism>
<reference evidence="2 3" key="1">
    <citation type="submission" date="2016-10" db="EMBL/GenBank/DDBJ databases">
        <authorList>
            <person name="de Groot N.N."/>
        </authorList>
    </citation>
    <scope>NUCLEOTIDE SEQUENCE [LARGE SCALE GENOMIC DNA]</scope>
    <source>
        <strain evidence="2 3">DSM 27078</strain>
    </source>
</reference>
<name>A0A1H9D6Q5_9FLAO</name>
<feature type="transmembrane region" description="Helical" evidence="1">
    <location>
        <begin position="12"/>
        <end position="33"/>
    </location>
</feature>
<keyword evidence="1" id="KW-0812">Transmembrane</keyword>
<protein>
    <submittedName>
        <fullName evidence="2">Uncharacterized protein</fullName>
    </submittedName>
</protein>
<evidence type="ECO:0000313" key="2">
    <source>
        <dbReference type="EMBL" id="SEQ09172.1"/>
    </source>
</evidence>
<keyword evidence="1" id="KW-1133">Transmembrane helix</keyword>
<proteinExistence type="predicted"/>
<dbReference type="Proteomes" id="UP000198648">
    <property type="component" value="Unassembled WGS sequence"/>
</dbReference>
<sequence length="38" mass="4423">MVYMFEISHIQAMFAILSEAHLSTIKIILAYVVKRKNL</sequence>
<gene>
    <name evidence="2" type="ORF">SAMN05444005_10666</name>
</gene>
<keyword evidence="3" id="KW-1185">Reference proteome</keyword>
<evidence type="ECO:0000256" key="1">
    <source>
        <dbReference type="SAM" id="Phobius"/>
    </source>
</evidence>
<evidence type="ECO:0000313" key="3">
    <source>
        <dbReference type="Proteomes" id="UP000198648"/>
    </source>
</evidence>